<dbReference type="RefSeq" id="WP_015667976.1">
    <property type="nucleotide sequence ID" value="NC_020453.1"/>
</dbReference>
<dbReference type="GO" id="GO:0046872">
    <property type="term" value="F:metal ion binding"/>
    <property type="evidence" value="ECO:0007669"/>
    <property type="project" value="UniProtKB-KW"/>
</dbReference>
<gene>
    <name evidence="6" type="ORF">S58_49070</name>
</gene>
<dbReference type="InterPro" id="IPR051013">
    <property type="entry name" value="MBL_superfamily_lactonases"/>
</dbReference>
<dbReference type="AlphaFoldDB" id="M4ZBP4"/>
<evidence type="ECO:0000256" key="4">
    <source>
        <dbReference type="ARBA" id="ARBA00022833"/>
    </source>
</evidence>
<dbReference type="CDD" id="cd07742">
    <property type="entry name" value="metallo-hydrolase-like_MBL-fold"/>
    <property type="match status" value="1"/>
</dbReference>
<dbReference type="PANTHER" id="PTHR42978:SF3">
    <property type="entry name" value="BLR3078 PROTEIN"/>
    <property type="match status" value="1"/>
</dbReference>
<evidence type="ECO:0000313" key="6">
    <source>
        <dbReference type="EMBL" id="BAM90886.1"/>
    </source>
</evidence>
<dbReference type="OrthoDB" id="9773738at2"/>
<dbReference type="HOGENOM" id="CLU_030571_3_0_5"/>
<evidence type="ECO:0000313" key="7">
    <source>
        <dbReference type="Proteomes" id="UP000011841"/>
    </source>
</evidence>
<dbReference type="PANTHER" id="PTHR42978">
    <property type="entry name" value="QUORUM-QUENCHING LACTONASE YTNP-RELATED-RELATED"/>
    <property type="match status" value="1"/>
</dbReference>
<sequence>MRVHHINAGTMCPRGGRLVSGSGRLFARARLVCHCLLIESDDGLVLVDTGIGAADIAEPARLGRRWVRQAAPRLDPSETALQQVKALGFSPGEVRHILLTHLDRDHAGGIGDFPRAKVHVHRKEHAMAVEGAPSPPRGRYVAGQWRHRPDWQFYGDDGEDWFGFRGVRAAVDRSGDILIIPLPGHTPGHCGVAVRRGDKWLLHAGDAYFFHGQLDARPRMPLLLGLFQRKGDLDRATRVANQERLRRLKCDHGDRITIVNSHDPVDYESCGCADRPRRSLGPEKTE</sequence>
<dbReference type="eggNOG" id="COG0491">
    <property type="taxonomic scope" value="Bacteria"/>
</dbReference>
<dbReference type="STRING" id="1245469.S58_49070"/>
<dbReference type="SUPFAM" id="SSF56281">
    <property type="entry name" value="Metallo-hydrolase/oxidoreductase"/>
    <property type="match status" value="1"/>
</dbReference>
<dbReference type="EMBL" id="AP012603">
    <property type="protein sequence ID" value="BAM90886.1"/>
    <property type="molecule type" value="Genomic_DNA"/>
</dbReference>
<dbReference type="Pfam" id="PF00753">
    <property type="entry name" value="Lactamase_B"/>
    <property type="match status" value="1"/>
</dbReference>
<dbReference type="GO" id="GO:0016787">
    <property type="term" value="F:hydrolase activity"/>
    <property type="evidence" value="ECO:0007669"/>
    <property type="project" value="UniProtKB-KW"/>
</dbReference>
<evidence type="ECO:0000256" key="1">
    <source>
        <dbReference type="ARBA" id="ARBA00007749"/>
    </source>
</evidence>
<dbReference type="PATRIC" id="fig|1245469.3.peg.5023"/>
<evidence type="ECO:0000256" key="2">
    <source>
        <dbReference type="ARBA" id="ARBA00022723"/>
    </source>
</evidence>
<dbReference type="SMART" id="SM00849">
    <property type="entry name" value="Lactamase_B"/>
    <property type="match status" value="1"/>
</dbReference>
<keyword evidence="2" id="KW-0479">Metal-binding</keyword>
<accession>M4ZBP4</accession>
<dbReference type="GeneID" id="301818674"/>
<reference evidence="6 7" key="1">
    <citation type="journal article" date="2013" name="Appl. Environ. Microbiol.">
        <title>Genome analysis suggests that the soil oligotrophic bacterium Agromonas oligotrophica (Bradyrhizobium oligotrophicum) is a nitrogen-fixing symbiont of Aeschynomene indica.</title>
        <authorList>
            <person name="Okubo T."/>
            <person name="Fukushima S."/>
            <person name="Itakura M."/>
            <person name="Oshima K."/>
            <person name="Longtonglang A."/>
            <person name="Teaumroong N."/>
            <person name="Mitsui H."/>
            <person name="Hattori M."/>
            <person name="Hattori R."/>
            <person name="Hattori T."/>
            <person name="Minamisawa K."/>
        </authorList>
    </citation>
    <scope>NUCLEOTIDE SEQUENCE [LARGE SCALE GENOMIC DNA]</scope>
    <source>
        <strain evidence="6 7">S58</strain>
    </source>
</reference>
<dbReference type="KEGG" id="aol:S58_49070"/>
<dbReference type="InterPro" id="IPR036866">
    <property type="entry name" value="RibonucZ/Hydroxyglut_hydro"/>
</dbReference>
<dbReference type="Proteomes" id="UP000011841">
    <property type="component" value="Chromosome"/>
</dbReference>
<evidence type="ECO:0000259" key="5">
    <source>
        <dbReference type="SMART" id="SM00849"/>
    </source>
</evidence>
<protein>
    <recommendedName>
        <fullName evidence="5">Metallo-beta-lactamase domain-containing protein</fullName>
    </recommendedName>
</protein>
<name>M4ZBP4_9BRAD</name>
<feature type="domain" description="Metallo-beta-lactamase" evidence="5">
    <location>
        <begin position="32"/>
        <end position="262"/>
    </location>
</feature>
<comment type="similarity">
    <text evidence="1">Belongs to the metallo-beta-lactamase superfamily.</text>
</comment>
<dbReference type="Gene3D" id="3.60.15.10">
    <property type="entry name" value="Ribonuclease Z/Hydroxyacylglutathione hydrolase-like"/>
    <property type="match status" value="1"/>
</dbReference>
<organism evidence="6 7">
    <name type="scientific">Bradyrhizobium oligotrophicum S58</name>
    <dbReference type="NCBI Taxonomy" id="1245469"/>
    <lineage>
        <taxon>Bacteria</taxon>
        <taxon>Pseudomonadati</taxon>
        <taxon>Pseudomonadota</taxon>
        <taxon>Alphaproteobacteria</taxon>
        <taxon>Hyphomicrobiales</taxon>
        <taxon>Nitrobacteraceae</taxon>
        <taxon>Bradyrhizobium</taxon>
    </lineage>
</organism>
<dbReference type="InterPro" id="IPR001279">
    <property type="entry name" value="Metallo-B-lactamas"/>
</dbReference>
<keyword evidence="7" id="KW-1185">Reference proteome</keyword>
<evidence type="ECO:0000256" key="3">
    <source>
        <dbReference type="ARBA" id="ARBA00022801"/>
    </source>
</evidence>
<keyword evidence="4" id="KW-0862">Zinc</keyword>
<keyword evidence="3" id="KW-0378">Hydrolase</keyword>
<proteinExistence type="inferred from homology"/>